<sequence>MTLQCTCGSYTLTITVQSYPENGTAYESYECEVCGRTGSFTHDTTTARTTLSGAIRSDDE</sequence>
<keyword evidence="2" id="KW-1185">Reference proteome</keyword>
<organism evidence="1 2">
    <name type="scientific">Halococcus thailandensis JCM 13552</name>
    <dbReference type="NCBI Taxonomy" id="1227457"/>
    <lineage>
        <taxon>Archaea</taxon>
        <taxon>Methanobacteriati</taxon>
        <taxon>Methanobacteriota</taxon>
        <taxon>Stenosarchaea group</taxon>
        <taxon>Halobacteria</taxon>
        <taxon>Halobacteriales</taxon>
        <taxon>Halococcaceae</taxon>
        <taxon>Halococcus</taxon>
    </lineage>
</organism>
<gene>
    <name evidence="1" type="ORF">C451_02350</name>
</gene>
<accession>M0NIE6</accession>
<dbReference type="EMBL" id="AOMF01000046">
    <property type="protein sequence ID" value="EMA56440.1"/>
    <property type="molecule type" value="Genomic_DNA"/>
</dbReference>
<dbReference type="OrthoDB" id="212530at2157"/>
<evidence type="ECO:0000313" key="2">
    <source>
        <dbReference type="Proteomes" id="UP000011680"/>
    </source>
</evidence>
<dbReference type="AlphaFoldDB" id="M0NIE6"/>
<dbReference type="RefSeq" id="WP_007737201.1">
    <property type="nucleotide sequence ID" value="NZ_AOMF01000046.1"/>
</dbReference>
<dbReference type="PATRIC" id="fig|1227457.3.peg.414"/>
<proteinExistence type="predicted"/>
<dbReference type="STRING" id="1227457.C451_02350"/>
<reference evidence="1 2" key="1">
    <citation type="journal article" date="2014" name="PLoS Genet.">
        <title>Phylogenetically driven sequencing of extremely halophilic archaea reveals strategies for static and dynamic osmo-response.</title>
        <authorList>
            <person name="Becker E.A."/>
            <person name="Seitzer P.M."/>
            <person name="Tritt A."/>
            <person name="Larsen D."/>
            <person name="Krusor M."/>
            <person name="Yao A.I."/>
            <person name="Wu D."/>
            <person name="Madern D."/>
            <person name="Eisen J.A."/>
            <person name="Darling A.E."/>
            <person name="Facciotti M.T."/>
        </authorList>
    </citation>
    <scope>NUCLEOTIDE SEQUENCE [LARGE SCALE GENOMIC DNA]</scope>
    <source>
        <strain evidence="1 2">JCM 13552</strain>
    </source>
</reference>
<dbReference type="Proteomes" id="UP000011680">
    <property type="component" value="Unassembled WGS sequence"/>
</dbReference>
<protein>
    <submittedName>
        <fullName evidence="1">Uncharacterized protein</fullName>
    </submittedName>
</protein>
<comment type="caution">
    <text evidence="1">The sequence shown here is derived from an EMBL/GenBank/DDBJ whole genome shotgun (WGS) entry which is preliminary data.</text>
</comment>
<name>M0NIE6_9EURY</name>
<evidence type="ECO:0000313" key="1">
    <source>
        <dbReference type="EMBL" id="EMA56440.1"/>
    </source>
</evidence>